<evidence type="ECO:0000256" key="1">
    <source>
        <dbReference type="SAM" id="MobiDB-lite"/>
    </source>
</evidence>
<dbReference type="InterPro" id="IPR035965">
    <property type="entry name" value="PAS-like_dom_sf"/>
</dbReference>
<gene>
    <name evidence="4" type="ORF">FB474_0905</name>
</gene>
<feature type="compositionally biased region" description="Basic and acidic residues" evidence="1">
    <location>
        <begin position="259"/>
        <end position="268"/>
    </location>
</feature>
<feature type="domain" description="PAS" evidence="2">
    <location>
        <begin position="64"/>
        <end position="109"/>
    </location>
</feature>
<keyword evidence="5" id="KW-1185">Reference proteome</keyword>
<dbReference type="InterPro" id="IPR000014">
    <property type="entry name" value="PAS"/>
</dbReference>
<dbReference type="SMART" id="SM01012">
    <property type="entry name" value="ANTAR"/>
    <property type="match status" value="1"/>
</dbReference>
<dbReference type="PROSITE" id="PS50921">
    <property type="entry name" value="ANTAR"/>
    <property type="match status" value="1"/>
</dbReference>
<accession>A0A542ZHB1</accession>
<organism evidence="4 5">
    <name type="scientific">Oryzihumus leptocrescens</name>
    <dbReference type="NCBI Taxonomy" id="297536"/>
    <lineage>
        <taxon>Bacteria</taxon>
        <taxon>Bacillati</taxon>
        <taxon>Actinomycetota</taxon>
        <taxon>Actinomycetes</taxon>
        <taxon>Micrococcales</taxon>
        <taxon>Intrasporangiaceae</taxon>
        <taxon>Oryzihumus</taxon>
    </lineage>
</organism>
<feature type="region of interest" description="Disordered" evidence="1">
    <location>
        <begin position="248"/>
        <end position="268"/>
    </location>
</feature>
<dbReference type="InterPro" id="IPR013655">
    <property type="entry name" value="PAS_fold_3"/>
</dbReference>
<comment type="caution">
    <text evidence="4">The sequence shown here is derived from an EMBL/GenBank/DDBJ whole genome shotgun (WGS) entry which is preliminary data.</text>
</comment>
<dbReference type="Gene3D" id="1.10.10.10">
    <property type="entry name" value="Winged helix-like DNA-binding domain superfamily/Winged helix DNA-binding domain"/>
    <property type="match status" value="1"/>
</dbReference>
<feature type="domain" description="ANTAR" evidence="3">
    <location>
        <begin position="157"/>
        <end position="218"/>
    </location>
</feature>
<protein>
    <submittedName>
        <fullName evidence="4">PAS domain-containing protein</fullName>
    </submittedName>
</protein>
<evidence type="ECO:0000313" key="5">
    <source>
        <dbReference type="Proteomes" id="UP000319514"/>
    </source>
</evidence>
<dbReference type="Pfam" id="PF03861">
    <property type="entry name" value="ANTAR"/>
    <property type="match status" value="1"/>
</dbReference>
<evidence type="ECO:0000259" key="2">
    <source>
        <dbReference type="PROSITE" id="PS50112"/>
    </source>
</evidence>
<dbReference type="GO" id="GO:0003723">
    <property type="term" value="F:RNA binding"/>
    <property type="evidence" value="ECO:0007669"/>
    <property type="project" value="InterPro"/>
</dbReference>
<evidence type="ECO:0000313" key="4">
    <source>
        <dbReference type="EMBL" id="TQL59550.1"/>
    </source>
</evidence>
<dbReference type="PROSITE" id="PS50112">
    <property type="entry name" value="PAS"/>
    <property type="match status" value="1"/>
</dbReference>
<dbReference type="Proteomes" id="UP000319514">
    <property type="component" value="Unassembled WGS sequence"/>
</dbReference>
<dbReference type="InterPro" id="IPR005561">
    <property type="entry name" value="ANTAR"/>
</dbReference>
<dbReference type="Gene3D" id="3.30.450.20">
    <property type="entry name" value="PAS domain"/>
    <property type="match status" value="1"/>
</dbReference>
<dbReference type="Pfam" id="PF08447">
    <property type="entry name" value="PAS_3"/>
    <property type="match status" value="1"/>
</dbReference>
<dbReference type="InterPro" id="IPR036388">
    <property type="entry name" value="WH-like_DNA-bd_sf"/>
</dbReference>
<reference evidence="4 5" key="1">
    <citation type="submission" date="2019-06" db="EMBL/GenBank/DDBJ databases">
        <title>Sequencing the genomes of 1000 actinobacteria strains.</title>
        <authorList>
            <person name="Klenk H.-P."/>
        </authorList>
    </citation>
    <scope>NUCLEOTIDE SEQUENCE [LARGE SCALE GENOMIC DNA]</scope>
    <source>
        <strain evidence="4 5">DSM 18082</strain>
    </source>
</reference>
<proteinExistence type="predicted"/>
<name>A0A542ZHB1_9MICO</name>
<sequence length="268" mass="28348">MGLWNGRPGPWIPRHRAPRAVAGTALACDAGSVGGTGVVGALGGGEPQRVGAFVYAVTDQRWTWSEDLYRILGFAPGEVVPSTDLLLAHRHPDDDESGTAVVRAALRTGVPFSVRRHLVDARGTTRTVVVVGRGRVPDGDLTEVHGYVVDVTEALAEDVREQADVAIEAAREHRGALEQAKGAVMLALGVDADTAFHLLAAKSQAANVKVHRVAEDLVAQLGAGSAPTTAEAMTDWLCTEALDSFERHTDTSARTPISAERDVPPGFR</sequence>
<dbReference type="EMBL" id="VFOQ01000001">
    <property type="protein sequence ID" value="TQL59550.1"/>
    <property type="molecule type" value="Genomic_DNA"/>
</dbReference>
<dbReference type="AlphaFoldDB" id="A0A542ZHB1"/>
<evidence type="ECO:0000259" key="3">
    <source>
        <dbReference type="PROSITE" id="PS50921"/>
    </source>
</evidence>
<dbReference type="SUPFAM" id="SSF55785">
    <property type="entry name" value="PYP-like sensor domain (PAS domain)"/>
    <property type="match status" value="1"/>
</dbReference>